<evidence type="ECO:0000313" key="2">
    <source>
        <dbReference type="Proteomes" id="UP000325811"/>
    </source>
</evidence>
<dbReference type="EMBL" id="LR699555">
    <property type="protein sequence ID" value="VVD30889.1"/>
    <property type="molecule type" value="Genomic_DNA"/>
</dbReference>
<dbReference type="Proteomes" id="UP000325811">
    <property type="component" value="Plasmid pI"/>
</dbReference>
<reference evidence="1 2" key="1">
    <citation type="submission" date="2019-08" db="EMBL/GenBank/DDBJ databases">
        <authorList>
            <person name="Herpell B J."/>
        </authorList>
    </citation>
    <scope>NUCLEOTIDE SEQUENCE [LARGE SCALE GENOMIC DNA]</scope>
    <source>
        <strain evidence="2">Msb3</strain>
        <plasmid evidence="1 2">pI</plasmid>
    </source>
</reference>
<accession>A0A5Q4Z977</accession>
<protein>
    <submittedName>
        <fullName evidence="1">Uncharacterized protein</fullName>
    </submittedName>
</protein>
<keyword evidence="2" id="KW-1185">Reference proteome</keyword>
<dbReference type="KEGG" id="pdio:PDMSB3_0053.2"/>
<dbReference type="AlphaFoldDB" id="A0A5Q4Z977"/>
<proteinExistence type="predicted"/>
<evidence type="ECO:0000313" key="1">
    <source>
        <dbReference type="EMBL" id="VVD30889.1"/>
    </source>
</evidence>
<name>A0A5Q4Z977_9BURK</name>
<keyword evidence="1" id="KW-0614">Plasmid</keyword>
<geneLocation type="plasmid" evidence="1 2">
    <name>pI</name>
</geneLocation>
<sequence>MAELLADPNPVGFFLHAQPALFASEWAAQG</sequence>
<organism evidence="1 2">
    <name type="scientific">Paraburkholderia dioscoreae</name>
    <dbReference type="NCBI Taxonomy" id="2604047"/>
    <lineage>
        <taxon>Bacteria</taxon>
        <taxon>Pseudomonadati</taxon>
        <taxon>Pseudomonadota</taxon>
        <taxon>Betaproteobacteria</taxon>
        <taxon>Burkholderiales</taxon>
        <taxon>Burkholderiaceae</taxon>
        <taxon>Paraburkholderia</taxon>
    </lineage>
</organism>
<gene>
    <name evidence="1" type="ORF">PDMSB3_0053</name>
</gene>